<feature type="chain" id="PRO_5042297528" description="Lipase" evidence="9">
    <location>
        <begin position="22"/>
        <end position="403"/>
    </location>
</feature>
<feature type="domain" description="Partial AB-hydrolase lipase" evidence="10">
    <location>
        <begin position="45"/>
        <end position="98"/>
    </location>
</feature>
<dbReference type="GO" id="GO:0016042">
    <property type="term" value="P:lipid catabolic process"/>
    <property type="evidence" value="ECO:0007669"/>
    <property type="project" value="UniProtKB-KW"/>
</dbReference>
<dbReference type="PANTHER" id="PTHR11005">
    <property type="entry name" value="LYSOSOMAL ACID LIPASE-RELATED"/>
    <property type="match status" value="1"/>
</dbReference>
<feature type="signal peptide" evidence="9">
    <location>
        <begin position="1"/>
        <end position="21"/>
    </location>
</feature>
<keyword evidence="6" id="KW-0325">Glycoprotein</keyword>
<evidence type="ECO:0000313" key="11">
    <source>
        <dbReference type="EMBL" id="WOG85707.1"/>
    </source>
</evidence>
<dbReference type="InterPro" id="IPR025483">
    <property type="entry name" value="Lipase_euk"/>
</dbReference>
<evidence type="ECO:0000256" key="5">
    <source>
        <dbReference type="ARBA" id="ARBA00023098"/>
    </source>
</evidence>
<name>A0AAF0WA60_DAUCS</name>
<dbReference type="FunFam" id="3.40.50.1820:FF:000057">
    <property type="entry name" value="Lipase"/>
    <property type="match status" value="1"/>
</dbReference>
<evidence type="ECO:0000256" key="2">
    <source>
        <dbReference type="ARBA" id="ARBA00022729"/>
    </source>
</evidence>
<protein>
    <recommendedName>
        <fullName evidence="7">Lipase</fullName>
    </recommendedName>
</protein>
<keyword evidence="4 7" id="KW-0442">Lipid degradation</keyword>
<dbReference type="InterPro" id="IPR029058">
    <property type="entry name" value="AB_hydrolase_fold"/>
</dbReference>
<feature type="active site" description="Nucleophile" evidence="8">
    <location>
        <position position="176"/>
    </location>
</feature>
<accession>A0AAF0WA60</accession>
<dbReference type="Pfam" id="PF04083">
    <property type="entry name" value="Abhydro_lipase"/>
    <property type="match status" value="1"/>
</dbReference>
<dbReference type="AlphaFoldDB" id="A0AAF0WA60"/>
<dbReference type="EMBL" id="CP093343">
    <property type="protein sequence ID" value="WOG85707.1"/>
    <property type="molecule type" value="Genomic_DNA"/>
</dbReference>
<feature type="active site" description="Charge relay system" evidence="8">
    <location>
        <position position="378"/>
    </location>
</feature>
<keyword evidence="5" id="KW-0443">Lipid metabolism</keyword>
<evidence type="ECO:0000256" key="6">
    <source>
        <dbReference type="ARBA" id="ARBA00023180"/>
    </source>
</evidence>
<organism evidence="11 12">
    <name type="scientific">Daucus carota subsp. sativus</name>
    <name type="common">Carrot</name>
    <dbReference type="NCBI Taxonomy" id="79200"/>
    <lineage>
        <taxon>Eukaryota</taxon>
        <taxon>Viridiplantae</taxon>
        <taxon>Streptophyta</taxon>
        <taxon>Embryophyta</taxon>
        <taxon>Tracheophyta</taxon>
        <taxon>Spermatophyta</taxon>
        <taxon>Magnoliopsida</taxon>
        <taxon>eudicotyledons</taxon>
        <taxon>Gunneridae</taxon>
        <taxon>Pentapetalae</taxon>
        <taxon>asterids</taxon>
        <taxon>campanulids</taxon>
        <taxon>Apiales</taxon>
        <taxon>Apiaceae</taxon>
        <taxon>Apioideae</taxon>
        <taxon>Scandiceae</taxon>
        <taxon>Daucinae</taxon>
        <taxon>Daucus</taxon>
        <taxon>Daucus sect. Daucus</taxon>
    </lineage>
</organism>
<keyword evidence="12" id="KW-1185">Reference proteome</keyword>
<keyword evidence="2 9" id="KW-0732">Signal</keyword>
<gene>
    <name evidence="11" type="ORF">DCAR_0104898</name>
</gene>
<evidence type="ECO:0000256" key="4">
    <source>
        <dbReference type="ARBA" id="ARBA00022963"/>
    </source>
</evidence>
<evidence type="ECO:0000256" key="7">
    <source>
        <dbReference type="PIRNR" id="PIRNR000862"/>
    </source>
</evidence>
<evidence type="ECO:0000256" key="1">
    <source>
        <dbReference type="ARBA" id="ARBA00010701"/>
    </source>
</evidence>
<reference evidence="11" key="1">
    <citation type="journal article" date="2016" name="Nat. Genet.">
        <title>A high-quality carrot genome assembly provides new insights into carotenoid accumulation and asterid genome evolution.</title>
        <authorList>
            <person name="Iorizzo M."/>
            <person name="Ellison S."/>
            <person name="Senalik D."/>
            <person name="Zeng P."/>
            <person name="Satapoomin P."/>
            <person name="Huang J."/>
            <person name="Bowman M."/>
            <person name="Iovene M."/>
            <person name="Sanseverino W."/>
            <person name="Cavagnaro P."/>
            <person name="Yildiz M."/>
            <person name="Macko-Podgorni A."/>
            <person name="Moranska E."/>
            <person name="Grzebelus E."/>
            <person name="Grzebelus D."/>
            <person name="Ashrafi H."/>
            <person name="Zheng Z."/>
            <person name="Cheng S."/>
            <person name="Spooner D."/>
            <person name="Van Deynze A."/>
            <person name="Simon P."/>
        </authorList>
    </citation>
    <scope>NUCLEOTIDE SEQUENCE</scope>
    <source>
        <tissue evidence="11">Leaf</tissue>
    </source>
</reference>
<comment type="similarity">
    <text evidence="1 7">Belongs to the AB hydrolase superfamily. Lipase family.</text>
</comment>
<evidence type="ECO:0000256" key="8">
    <source>
        <dbReference type="PIRSR" id="PIRSR000862-1"/>
    </source>
</evidence>
<dbReference type="InterPro" id="IPR006693">
    <property type="entry name" value="AB_hydrolase_lipase"/>
</dbReference>
<evidence type="ECO:0000256" key="9">
    <source>
        <dbReference type="SAM" id="SignalP"/>
    </source>
</evidence>
<dbReference type="SUPFAM" id="SSF53474">
    <property type="entry name" value="alpha/beta-Hydrolases"/>
    <property type="match status" value="1"/>
</dbReference>
<feature type="active site" description="Charge relay system" evidence="8">
    <location>
        <position position="348"/>
    </location>
</feature>
<proteinExistence type="inferred from homology"/>
<evidence type="ECO:0000256" key="3">
    <source>
        <dbReference type="ARBA" id="ARBA00022801"/>
    </source>
</evidence>
<dbReference type="PIRSF" id="PIRSF000862">
    <property type="entry name" value="Steryl_ester_lip"/>
    <property type="match status" value="1"/>
</dbReference>
<evidence type="ECO:0000313" key="12">
    <source>
        <dbReference type="Proteomes" id="UP000077755"/>
    </source>
</evidence>
<keyword evidence="3 7" id="KW-0378">Hydrolase</keyword>
<reference evidence="11" key="2">
    <citation type="submission" date="2022-03" db="EMBL/GenBank/DDBJ databases">
        <title>Draft title - Genomic analysis of global carrot germplasm unveils the trajectory of domestication and the origin of high carotenoid orange carrot.</title>
        <authorList>
            <person name="Iorizzo M."/>
            <person name="Ellison S."/>
            <person name="Senalik D."/>
            <person name="Macko-Podgorni A."/>
            <person name="Grzebelus D."/>
            <person name="Bostan H."/>
            <person name="Rolling W."/>
            <person name="Curaba J."/>
            <person name="Simon P."/>
        </authorList>
    </citation>
    <scope>NUCLEOTIDE SEQUENCE</scope>
    <source>
        <tissue evidence="11">Leaf</tissue>
    </source>
</reference>
<dbReference type="Gene3D" id="3.40.50.1820">
    <property type="entry name" value="alpha/beta hydrolase"/>
    <property type="match status" value="1"/>
</dbReference>
<dbReference type="GO" id="GO:0016788">
    <property type="term" value="F:hydrolase activity, acting on ester bonds"/>
    <property type="evidence" value="ECO:0007669"/>
    <property type="project" value="InterPro"/>
</dbReference>
<evidence type="ECO:0000259" key="10">
    <source>
        <dbReference type="Pfam" id="PF04083"/>
    </source>
</evidence>
<sequence>MAVYCLLIIAIFLNVGSLVSSQHVFGDYTNPPYQTSICSDESLTRGYKCEDYDVITDDGYILRLERFPEGRYNHRGGYNKPPVYLQHGLVADGMIWFSLSHADQTLPLILVEAGFDVWIGNVRGTRFSKNHISENFTNSDKYWDFSFDELGKYDLHASIKFVYEETGQKVHYAGHSLGTTMFTVAALEWDIEKMMKSATLICPVIYLNHVTNIIGSIGAHAYLAEKNKGKIDFFVTELIMPPLGVIEYSICNTPGVNCFSFLVDLVTGPNCCLNASAINIFLKNLPQPSSMRTFEQLAQGCRTGVFSKYDYGNPATNLEHYGVPEAPVYDIRKIPKKFPLLLCYGGNDQLASPADVRRVRSELMDHNIHNLFIEEFSHIDFVNGMTSKDVLYPDVVEFMRRYN</sequence>
<dbReference type="Proteomes" id="UP000077755">
    <property type="component" value="Chromosome 1"/>
</dbReference>